<evidence type="ECO:0000259" key="1">
    <source>
        <dbReference type="Pfam" id="PF19935"/>
    </source>
</evidence>
<evidence type="ECO:0000313" key="3">
    <source>
        <dbReference type="Proteomes" id="UP000594380"/>
    </source>
</evidence>
<evidence type="ECO:0000313" key="2">
    <source>
        <dbReference type="EMBL" id="NUY06258.1"/>
    </source>
</evidence>
<dbReference type="GeneID" id="301107221"/>
<dbReference type="Pfam" id="PF19935">
    <property type="entry name" value="DUF6398"/>
    <property type="match status" value="1"/>
</dbReference>
<dbReference type="RefSeq" id="WP_176112759.1">
    <property type="nucleotide sequence ID" value="NZ_JAALDK010000004.1"/>
</dbReference>
<dbReference type="InterPro" id="IPR045651">
    <property type="entry name" value="DUF6398"/>
</dbReference>
<feature type="domain" description="DUF6398" evidence="1">
    <location>
        <begin position="16"/>
        <end position="121"/>
    </location>
</feature>
<organism evidence="2 3">
    <name type="scientific">Paraburkholderia youngii</name>
    <dbReference type="NCBI Taxonomy" id="2782701"/>
    <lineage>
        <taxon>Bacteria</taxon>
        <taxon>Pseudomonadati</taxon>
        <taxon>Pseudomonadota</taxon>
        <taxon>Betaproteobacteria</taxon>
        <taxon>Burkholderiales</taxon>
        <taxon>Burkholderiaceae</taxon>
        <taxon>Paraburkholderia</taxon>
    </lineage>
</organism>
<gene>
    <name evidence="2" type="ORF">G5S42_43865</name>
</gene>
<proteinExistence type="predicted"/>
<comment type="caution">
    <text evidence="2">The sequence shown here is derived from an EMBL/GenBank/DDBJ whole genome shotgun (WGS) entry which is preliminary data.</text>
</comment>
<protein>
    <recommendedName>
        <fullName evidence="1">DUF6398 domain-containing protein</fullName>
    </recommendedName>
</protein>
<reference evidence="2 3" key="1">
    <citation type="submission" date="2020-02" db="EMBL/GenBank/DDBJ databases">
        <title>Paraburkholderia simonii sp. nov. and Paraburkholderia youngii sp. nov. Brazilian and Mexican Mimosa-associated rhizobia.</title>
        <authorList>
            <person name="Mavima L."/>
            <person name="Beukes C.W."/>
            <person name="Chan W.Y."/>
            <person name="Palmer M."/>
            <person name="De Meyer S.E."/>
            <person name="James E.K."/>
            <person name="Venter S.N."/>
            <person name="Steenkamp E.T."/>
        </authorList>
    </citation>
    <scope>NUCLEOTIDE SEQUENCE [LARGE SCALE GENOMIC DNA]</scope>
    <source>
        <strain evidence="2 3">JPY169</strain>
    </source>
</reference>
<dbReference type="EMBL" id="JAALDK010000004">
    <property type="protein sequence ID" value="NUY06258.1"/>
    <property type="molecule type" value="Genomic_DNA"/>
</dbReference>
<accession>A0A7Y6N2I0</accession>
<name>A0A7Y6N2I0_9BURK</name>
<dbReference type="Proteomes" id="UP000594380">
    <property type="component" value="Unassembled WGS sequence"/>
</dbReference>
<dbReference type="AlphaFoldDB" id="A0A7Y6N2I0"/>
<sequence>MSTERIPNALQTRYDEITALTDAVCGQHLSDEYRDLCRRMAATLCRKRPSPLINGPARSWACGIAYAVGRVNGLFYRDQTPHMRADVLCEHFRVSPKTGSAKASAIIAMLKIGAMDPRWSLPSQLARNPMAWMLEVNGYIVDARQMPRDFQEEAFRRGLIPYIP</sequence>